<evidence type="ECO:0000259" key="1">
    <source>
        <dbReference type="Pfam" id="PF13924"/>
    </source>
</evidence>
<dbReference type="KEGG" id="bok:DM82_557"/>
<dbReference type="Pfam" id="PF13924">
    <property type="entry name" value="Lipocalin_5"/>
    <property type="match status" value="1"/>
</dbReference>
<protein>
    <submittedName>
        <fullName evidence="2">Lipocalin-like domain protein</fullName>
    </submittedName>
</protein>
<accession>A0AAI8B7Z1</accession>
<reference evidence="2 3" key="1">
    <citation type="submission" date="2014-06" db="EMBL/GenBank/DDBJ databases">
        <authorList>
            <person name="Bishop-Lilly K.A."/>
            <person name="Broomall S.M."/>
            <person name="Chain P.S."/>
            <person name="Chertkov O."/>
            <person name="Coyne S.R."/>
            <person name="Daligault H.E."/>
            <person name="Davenport K.W."/>
            <person name="Erkkila T."/>
            <person name="Frey K.G."/>
            <person name="Gibbons H.S."/>
            <person name="Gu W."/>
            <person name="Jaissle J."/>
            <person name="Johnson S.L."/>
            <person name="Koroleva G.I."/>
            <person name="Ladner J.T."/>
            <person name="Lo C.-C."/>
            <person name="Minogue T.D."/>
            <person name="Munk C."/>
            <person name="Palacios G.F."/>
            <person name="Redden C.L."/>
            <person name="Rosenzweig C.N."/>
            <person name="Scholz M.B."/>
            <person name="Teshima H."/>
            <person name="Xu Y."/>
        </authorList>
    </citation>
    <scope>NUCLEOTIDE SEQUENCE [LARGE SCALE GENOMIC DNA]</scope>
    <source>
        <strain evidence="2 3">EO147</strain>
    </source>
</reference>
<dbReference type="AlphaFoldDB" id="A0AAI8B7Z1"/>
<sequence>MSARRNLMQRLIGAWALESYVEIDAETGATSAPLGFIVYTPDGYMSAQLQARERAPFAGDDPYGGAPDEHVAAGRTYLAYARRFFVGEATGALSHEMAASLFPNWLGGPQTRVVELTDDVLHLGTPTPQRFNGALKLARLVWKRAPLNA</sequence>
<proteinExistence type="predicted"/>
<organism evidence="2 3">
    <name type="scientific">Burkholderia oklahomensis</name>
    <dbReference type="NCBI Taxonomy" id="342113"/>
    <lineage>
        <taxon>Bacteria</taxon>
        <taxon>Pseudomonadati</taxon>
        <taxon>Pseudomonadota</taxon>
        <taxon>Betaproteobacteria</taxon>
        <taxon>Burkholderiales</taxon>
        <taxon>Burkholderiaceae</taxon>
        <taxon>Burkholderia</taxon>
        <taxon>pseudomallei group</taxon>
    </lineage>
</organism>
<dbReference type="GeneID" id="60546772"/>
<evidence type="ECO:0000313" key="2">
    <source>
        <dbReference type="EMBL" id="AIO67818.1"/>
    </source>
</evidence>
<evidence type="ECO:0000313" key="3">
    <source>
        <dbReference type="Proteomes" id="UP000029424"/>
    </source>
</evidence>
<keyword evidence="3" id="KW-1185">Reference proteome</keyword>
<name>A0AAI8B7Z1_9BURK</name>
<feature type="domain" description="Lipocalin-like" evidence="1">
    <location>
        <begin position="12"/>
        <end position="145"/>
    </location>
</feature>
<dbReference type="EMBL" id="CP008726">
    <property type="protein sequence ID" value="AIO67818.1"/>
    <property type="molecule type" value="Genomic_DNA"/>
</dbReference>
<gene>
    <name evidence="2" type="ORF">DM82_557</name>
</gene>
<dbReference type="Proteomes" id="UP000029424">
    <property type="component" value="Chromosome 1"/>
</dbReference>
<dbReference type="RefSeq" id="WP_010102420.1">
    <property type="nucleotide sequence ID" value="NZ_CADEQG010000008.1"/>
</dbReference>
<dbReference type="InterPro" id="IPR024311">
    <property type="entry name" value="Lipocalin-like"/>
</dbReference>